<evidence type="ECO:0000256" key="2">
    <source>
        <dbReference type="SAM" id="MobiDB-lite"/>
    </source>
</evidence>
<evidence type="ECO:0000256" key="3">
    <source>
        <dbReference type="SAM" id="SignalP"/>
    </source>
</evidence>
<proteinExistence type="predicted"/>
<dbReference type="InterPro" id="IPR002509">
    <property type="entry name" value="NODB_dom"/>
</dbReference>
<evidence type="ECO:0000313" key="5">
    <source>
        <dbReference type="EMBL" id="NMK39270.1"/>
    </source>
</evidence>
<feature type="chain" id="PRO_5032922800" evidence="3">
    <location>
        <begin position="31"/>
        <end position="708"/>
    </location>
</feature>
<feature type="signal peptide" evidence="3">
    <location>
        <begin position="1"/>
        <end position="30"/>
    </location>
</feature>
<dbReference type="SUPFAM" id="SSF88713">
    <property type="entry name" value="Glycoside hydrolase/deacetylase"/>
    <property type="match status" value="2"/>
</dbReference>
<protein>
    <submittedName>
        <fullName evidence="5">Polysaccharide deacetylase family protein</fullName>
    </submittedName>
</protein>
<name>A0A848EUX9_MEGEL</name>
<dbReference type="InterPro" id="IPR050248">
    <property type="entry name" value="Polysacc_deacetylase_ArnD"/>
</dbReference>
<dbReference type="Gene3D" id="3.20.20.370">
    <property type="entry name" value="Glycoside hydrolase/deacetylase"/>
    <property type="match status" value="2"/>
</dbReference>
<keyword evidence="1" id="KW-0175">Coiled coil</keyword>
<feature type="region of interest" description="Disordered" evidence="2">
    <location>
        <begin position="526"/>
        <end position="545"/>
    </location>
</feature>
<evidence type="ECO:0000259" key="4">
    <source>
        <dbReference type="PROSITE" id="PS51677"/>
    </source>
</evidence>
<dbReference type="GO" id="GO:0005975">
    <property type="term" value="P:carbohydrate metabolic process"/>
    <property type="evidence" value="ECO:0007669"/>
    <property type="project" value="InterPro"/>
</dbReference>
<dbReference type="EMBL" id="JABBJH010000009">
    <property type="protein sequence ID" value="NMK39270.1"/>
    <property type="molecule type" value="Genomic_DNA"/>
</dbReference>
<keyword evidence="3" id="KW-0732">Signal</keyword>
<reference evidence="5 6" key="1">
    <citation type="submission" date="2020-04" db="EMBL/GenBank/DDBJ databases">
        <authorList>
            <person name="Hitch T.C.A."/>
            <person name="Wylensek D."/>
            <person name="Clavel T."/>
        </authorList>
    </citation>
    <scope>NUCLEOTIDE SEQUENCE [LARGE SCALE GENOMIC DNA]</scope>
    <source>
        <strain evidence="5 6">WCA-386-APC-2A</strain>
    </source>
</reference>
<comment type="caution">
    <text evidence="5">The sequence shown here is derived from an EMBL/GenBank/DDBJ whole genome shotgun (WGS) entry which is preliminary data.</text>
</comment>
<dbReference type="Proteomes" id="UP000536773">
    <property type="component" value="Unassembled WGS sequence"/>
</dbReference>
<dbReference type="RefSeq" id="WP_169013622.1">
    <property type="nucleotide sequence ID" value="NZ_JABBJH010000009.1"/>
</dbReference>
<dbReference type="GO" id="GO:0016810">
    <property type="term" value="F:hydrolase activity, acting on carbon-nitrogen (but not peptide) bonds"/>
    <property type="evidence" value="ECO:0007669"/>
    <property type="project" value="InterPro"/>
</dbReference>
<gene>
    <name evidence="5" type="ORF">HG933_07740</name>
</gene>
<dbReference type="InterPro" id="IPR011330">
    <property type="entry name" value="Glyco_hydro/deAcase_b/a-brl"/>
</dbReference>
<dbReference type="CDD" id="cd10917">
    <property type="entry name" value="CE4_NodB_like_6s_7s"/>
    <property type="match status" value="2"/>
</dbReference>
<dbReference type="AlphaFoldDB" id="A0A848EUX9"/>
<evidence type="ECO:0000313" key="6">
    <source>
        <dbReference type="Proteomes" id="UP000536773"/>
    </source>
</evidence>
<sequence length="708" mass="79033">MDHKYRHKAALIAAILFLQGACFMPSLVSAAGSVDTSQEEAAVRKAERELLVAQNNLIEAQRALIAKQQLALQQATGKTYPEISSLPSNYSSAAASSDGNKIRPYATAPVIRPVELPIETESVPESLKPTILPGKQAVQNEAATSPVVKMPKTVNMADIQQMIAENHGVLAREEKDIYTTEAAIPFTFTGFSRRESVDAVLDALQAVNGRATFFVTEGEMRKNEAAVRDVLRDGQELALCIYPKPTESVADVCADIIRGKELLKTKYGVDTQLVKQFSGVVRKETQEAVAATGNRLIGTRINAVQSRHKDYPSAEKILPEIFGANTLSATRGGIINIRMDWYTKPDLAAELFLYIKRKKIDNIAYNAFGDVSGVNPANDSAYALRSVGDILADTAHLWTYPVPKDRYLPQLQRHPLIAPNISHEALVDVLAKRYIGEHTVKEDRTVGFEAKDFEKLDLTGNVKTDEPVIFLTFDDWGYDNSINKLLYVLRKHNVPATFFVLTHNMPDNPNLLRAIAMEGHDIGSHTNLHKPMSTENEHKKQVPTESYEEYYTDVKTSYERLESVLGDLKWQDGSPVLTKMMRPPTLAISDMGTRVILENGFEYIVNGHTSTEDYAAPDLETEIKRIRDGLYYRGKVRKGAIFVMHMTATAKYTATALDIILTENEKKADGDPTKFRVGQLSQYLNGGYSQAKTEKQLRHERRKIKWWS</sequence>
<evidence type="ECO:0000256" key="1">
    <source>
        <dbReference type="SAM" id="Coils"/>
    </source>
</evidence>
<dbReference type="PANTHER" id="PTHR10587:SF137">
    <property type="entry name" value="4-DEOXY-4-FORMAMIDO-L-ARABINOSE-PHOSPHOUNDECAPRENOL DEFORMYLASE ARND-RELATED"/>
    <property type="match status" value="1"/>
</dbReference>
<organism evidence="5 6">
    <name type="scientific">Megasphaera elsdenii</name>
    <dbReference type="NCBI Taxonomy" id="907"/>
    <lineage>
        <taxon>Bacteria</taxon>
        <taxon>Bacillati</taxon>
        <taxon>Bacillota</taxon>
        <taxon>Negativicutes</taxon>
        <taxon>Veillonellales</taxon>
        <taxon>Veillonellaceae</taxon>
        <taxon>Megasphaera</taxon>
    </lineage>
</organism>
<dbReference type="Pfam" id="PF01522">
    <property type="entry name" value="Polysacc_deac_1"/>
    <property type="match status" value="1"/>
</dbReference>
<dbReference type="PANTHER" id="PTHR10587">
    <property type="entry name" value="GLYCOSYL TRANSFERASE-RELATED"/>
    <property type="match status" value="1"/>
</dbReference>
<accession>A0A848EUX9</accession>
<dbReference type="PROSITE" id="PS51677">
    <property type="entry name" value="NODB"/>
    <property type="match status" value="1"/>
</dbReference>
<feature type="coiled-coil region" evidence="1">
    <location>
        <begin position="36"/>
        <end position="63"/>
    </location>
</feature>
<feature type="domain" description="NodB homology" evidence="4">
    <location>
        <begin position="467"/>
        <end position="674"/>
    </location>
</feature>